<sequence>MDLGSIRDPYLAFMLDFGRRRPHLLSDHYHRPRHRPILPRSLCSRPKRVSAGGSYACKCKCAAPPLYTRGHNAHRSQHPPRP</sequence>
<reference evidence="1 2" key="1">
    <citation type="submission" date="2021-08" db="EMBL/GenBank/DDBJ databases">
        <title>Draft Genome Sequence of Phanerochaete sordida strain YK-624.</title>
        <authorList>
            <person name="Mori T."/>
            <person name="Dohra H."/>
            <person name="Suzuki T."/>
            <person name="Kawagishi H."/>
            <person name="Hirai H."/>
        </authorList>
    </citation>
    <scope>NUCLEOTIDE SEQUENCE [LARGE SCALE GENOMIC DNA]</scope>
    <source>
        <strain evidence="1 2">YK-624</strain>
    </source>
</reference>
<evidence type="ECO:0000313" key="2">
    <source>
        <dbReference type="Proteomes" id="UP000703269"/>
    </source>
</evidence>
<dbReference type="AlphaFoldDB" id="A0A9P3GKN6"/>
<dbReference type="Proteomes" id="UP000703269">
    <property type="component" value="Unassembled WGS sequence"/>
</dbReference>
<proteinExistence type="predicted"/>
<organism evidence="1 2">
    <name type="scientific">Phanerochaete sordida</name>
    <dbReference type="NCBI Taxonomy" id="48140"/>
    <lineage>
        <taxon>Eukaryota</taxon>
        <taxon>Fungi</taxon>
        <taxon>Dikarya</taxon>
        <taxon>Basidiomycota</taxon>
        <taxon>Agaricomycotina</taxon>
        <taxon>Agaricomycetes</taxon>
        <taxon>Polyporales</taxon>
        <taxon>Phanerochaetaceae</taxon>
        <taxon>Phanerochaete</taxon>
    </lineage>
</organism>
<name>A0A9P3GKN6_9APHY</name>
<gene>
    <name evidence="1" type="ORF">PsYK624_114210</name>
</gene>
<evidence type="ECO:0000313" key="1">
    <source>
        <dbReference type="EMBL" id="GJE95239.1"/>
    </source>
</evidence>
<dbReference type="EMBL" id="BPQB01000047">
    <property type="protein sequence ID" value="GJE95239.1"/>
    <property type="molecule type" value="Genomic_DNA"/>
</dbReference>
<protein>
    <submittedName>
        <fullName evidence="1">Uncharacterized protein</fullName>
    </submittedName>
</protein>
<comment type="caution">
    <text evidence="1">The sequence shown here is derived from an EMBL/GenBank/DDBJ whole genome shotgun (WGS) entry which is preliminary data.</text>
</comment>
<accession>A0A9P3GKN6</accession>
<keyword evidence="2" id="KW-1185">Reference proteome</keyword>